<dbReference type="InterPro" id="IPR002347">
    <property type="entry name" value="SDR_fam"/>
</dbReference>
<sequence>MGSASTSKTWLITGASQGLGLAMALSALNAGHKVIAGARNPQAAAKSHPEVEAGGGKWLELDVSSTKTKDIVAKAVEDAGGIDVVVNNAGYFLSGTIEELDENEIHAAMDVNFLGPIRVLKGALPSMRARNSGTIVSISSIFGFYPCPAGALYCCPKAAHDMLQNVLSAELSSFNIRTVIITAGLYRTNVLVNSKQPVNGFSETTMSTPVAQVLGEVGKFIQNPEEHIPGDPGKFGNRIVEIVDGSGMGKGLEKNSRFLFGRDALKMSGITMKGLTDSFKLSEGIAASTDFEGHTAPGVATVSDMFG</sequence>
<protein>
    <recommendedName>
        <fullName evidence="6">NAD(P)-binding protein</fullName>
    </recommendedName>
</protein>
<accession>A0ABR0K0V3</accession>
<dbReference type="PANTHER" id="PTHR43976:SF16">
    <property type="entry name" value="SHORT-CHAIN DEHYDROGENASE_REDUCTASE FAMILY PROTEIN"/>
    <property type="match status" value="1"/>
</dbReference>
<dbReference type="InterPro" id="IPR036291">
    <property type="entry name" value="NAD(P)-bd_dom_sf"/>
</dbReference>
<comment type="similarity">
    <text evidence="1 3">Belongs to the short-chain dehydrogenases/reductases (SDR) family.</text>
</comment>
<dbReference type="Gene3D" id="3.40.50.720">
    <property type="entry name" value="NAD(P)-binding Rossmann-like Domain"/>
    <property type="match status" value="1"/>
</dbReference>
<proteinExistence type="inferred from homology"/>
<dbReference type="Pfam" id="PF00106">
    <property type="entry name" value="adh_short"/>
    <property type="match status" value="1"/>
</dbReference>
<dbReference type="SUPFAM" id="SSF51735">
    <property type="entry name" value="NAD(P)-binding Rossmann-fold domains"/>
    <property type="match status" value="1"/>
</dbReference>
<dbReference type="InterPro" id="IPR051911">
    <property type="entry name" value="SDR_oxidoreductase"/>
</dbReference>
<evidence type="ECO:0000313" key="5">
    <source>
        <dbReference type="Proteomes" id="UP001345013"/>
    </source>
</evidence>
<dbReference type="PRINTS" id="PR00080">
    <property type="entry name" value="SDRFAMILY"/>
</dbReference>
<dbReference type="PANTHER" id="PTHR43976">
    <property type="entry name" value="SHORT CHAIN DEHYDROGENASE"/>
    <property type="match status" value="1"/>
</dbReference>
<keyword evidence="2" id="KW-0560">Oxidoreductase</keyword>
<evidence type="ECO:0000256" key="3">
    <source>
        <dbReference type="RuleBase" id="RU000363"/>
    </source>
</evidence>
<dbReference type="EMBL" id="JAVRRG010000155">
    <property type="protein sequence ID" value="KAK5080170.1"/>
    <property type="molecule type" value="Genomic_DNA"/>
</dbReference>
<name>A0ABR0K0V3_9EURO</name>
<comment type="caution">
    <text evidence="4">The sequence shown here is derived from an EMBL/GenBank/DDBJ whole genome shotgun (WGS) entry which is preliminary data.</text>
</comment>
<evidence type="ECO:0000313" key="4">
    <source>
        <dbReference type="EMBL" id="KAK5080170.1"/>
    </source>
</evidence>
<evidence type="ECO:0000256" key="1">
    <source>
        <dbReference type="ARBA" id="ARBA00006484"/>
    </source>
</evidence>
<evidence type="ECO:0000256" key="2">
    <source>
        <dbReference type="ARBA" id="ARBA00023002"/>
    </source>
</evidence>
<evidence type="ECO:0008006" key="6">
    <source>
        <dbReference type="Google" id="ProtNLM"/>
    </source>
</evidence>
<dbReference type="Proteomes" id="UP001345013">
    <property type="component" value="Unassembled WGS sequence"/>
</dbReference>
<dbReference type="PRINTS" id="PR00081">
    <property type="entry name" value="GDHRDH"/>
</dbReference>
<organism evidence="4 5">
    <name type="scientific">Lithohypha guttulata</name>
    <dbReference type="NCBI Taxonomy" id="1690604"/>
    <lineage>
        <taxon>Eukaryota</taxon>
        <taxon>Fungi</taxon>
        <taxon>Dikarya</taxon>
        <taxon>Ascomycota</taxon>
        <taxon>Pezizomycotina</taxon>
        <taxon>Eurotiomycetes</taxon>
        <taxon>Chaetothyriomycetidae</taxon>
        <taxon>Chaetothyriales</taxon>
        <taxon>Trichomeriaceae</taxon>
        <taxon>Lithohypha</taxon>
    </lineage>
</organism>
<gene>
    <name evidence="4" type="ORF">LTR24_008628</name>
</gene>
<reference evidence="4 5" key="1">
    <citation type="submission" date="2023-08" db="EMBL/GenBank/DDBJ databases">
        <title>Black Yeasts Isolated from many extreme environments.</title>
        <authorList>
            <person name="Coleine C."/>
            <person name="Stajich J.E."/>
            <person name="Selbmann L."/>
        </authorList>
    </citation>
    <scope>NUCLEOTIDE SEQUENCE [LARGE SCALE GENOMIC DNA]</scope>
    <source>
        <strain evidence="4 5">CCFEE 5885</strain>
    </source>
</reference>
<keyword evidence="5" id="KW-1185">Reference proteome</keyword>